<dbReference type="PANTHER" id="PTHR30251:SF11">
    <property type="entry name" value="CHAPERONE PROTEIN FIMC-RELATED"/>
    <property type="match status" value="1"/>
</dbReference>
<feature type="domain" description="Pili assembly chaperone C-terminal" evidence="8">
    <location>
        <begin position="221"/>
        <end position="273"/>
    </location>
</feature>
<dbReference type="Proteomes" id="UP000281391">
    <property type="component" value="Chromosome"/>
</dbReference>
<evidence type="ECO:0000313" key="9">
    <source>
        <dbReference type="EMBL" id="VDZ58328.1"/>
    </source>
</evidence>
<comment type="similarity">
    <text evidence="2">Belongs to the periplasmic pilus chaperone family.</text>
</comment>
<name>A0A447KSB3_SEROD</name>
<comment type="subcellular location">
    <subcellularLocation>
        <location evidence="1">Periplasm</location>
    </subcellularLocation>
</comment>
<dbReference type="EMBL" id="LR134117">
    <property type="protein sequence ID" value="VDZ58328.1"/>
    <property type="molecule type" value="Genomic_DNA"/>
</dbReference>
<evidence type="ECO:0000256" key="6">
    <source>
        <dbReference type="ARBA" id="ARBA00023186"/>
    </source>
</evidence>
<dbReference type="SUPFAM" id="SSF49354">
    <property type="entry name" value="PapD-like"/>
    <property type="match status" value="1"/>
</dbReference>
<keyword evidence="6" id="KW-0143">Chaperone</keyword>
<keyword evidence="3" id="KW-1029">Fimbrium biogenesis</keyword>
<dbReference type="InterPro" id="IPR013783">
    <property type="entry name" value="Ig-like_fold"/>
</dbReference>
<evidence type="ECO:0000256" key="4">
    <source>
        <dbReference type="ARBA" id="ARBA00022729"/>
    </source>
</evidence>
<reference evidence="9 10" key="1">
    <citation type="submission" date="2018-12" db="EMBL/GenBank/DDBJ databases">
        <authorList>
            <consortium name="Pathogen Informatics"/>
        </authorList>
    </citation>
    <scope>NUCLEOTIDE SEQUENCE [LARGE SCALE GENOMIC DNA]</scope>
    <source>
        <strain evidence="9 10">NCTC11214</strain>
    </source>
</reference>
<dbReference type="SUPFAM" id="SSF49584">
    <property type="entry name" value="Periplasmic chaperone C-domain"/>
    <property type="match status" value="1"/>
</dbReference>
<evidence type="ECO:0000259" key="7">
    <source>
        <dbReference type="Pfam" id="PF00345"/>
    </source>
</evidence>
<dbReference type="InterPro" id="IPR001829">
    <property type="entry name" value="Pili_assmbl_chaperone_bac"/>
</dbReference>
<dbReference type="InterPro" id="IPR036316">
    <property type="entry name" value="Pili_assmbl_chap_C_dom_sf"/>
</dbReference>
<sequence length="281" mass="30373">MSLLWYEFLLNKINSIRALELKLIGMNYCALYIRTGTSELNKVNVMLAIASYLSKKAATGLMAVALGLLPLTVVAEGGISIQGTRIIYPYGAKQTTVNLTNTSRTDTFLVQSWVENADGKKSKDFVATPPLYVSKPQNGNTLRLVYTGGQLPQDRESLYYFIAKAIPSVSREATAGKNSLILASANRIKLFVRPAGLKPAVAEAPEMLTFRRSGGQLEIGNPSPYYLTLTDLKVGSQKMNTVMVPPKGKVSVALPAGSRSVAYRTIGDHGALTPVITKSVN</sequence>
<dbReference type="Pfam" id="PF02753">
    <property type="entry name" value="PapD_C"/>
    <property type="match status" value="1"/>
</dbReference>
<proteinExistence type="inferred from homology"/>
<protein>
    <submittedName>
        <fullName evidence="9">Chaperone protein fimC</fullName>
    </submittedName>
</protein>
<gene>
    <name evidence="9" type="primary">fimC_2</name>
    <name evidence="9" type="ORF">NCTC11214_02746</name>
</gene>
<evidence type="ECO:0000256" key="5">
    <source>
        <dbReference type="ARBA" id="ARBA00022764"/>
    </source>
</evidence>
<evidence type="ECO:0000259" key="8">
    <source>
        <dbReference type="Pfam" id="PF02753"/>
    </source>
</evidence>
<evidence type="ECO:0000256" key="3">
    <source>
        <dbReference type="ARBA" id="ARBA00022558"/>
    </source>
</evidence>
<dbReference type="PANTHER" id="PTHR30251">
    <property type="entry name" value="PILUS ASSEMBLY CHAPERONE"/>
    <property type="match status" value="1"/>
</dbReference>
<dbReference type="GO" id="GO:0071555">
    <property type="term" value="P:cell wall organization"/>
    <property type="evidence" value="ECO:0007669"/>
    <property type="project" value="InterPro"/>
</dbReference>
<evidence type="ECO:0000256" key="2">
    <source>
        <dbReference type="ARBA" id="ARBA00007399"/>
    </source>
</evidence>
<keyword evidence="4" id="KW-0732">Signal</keyword>
<evidence type="ECO:0000256" key="1">
    <source>
        <dbReference type="ARBA" id="ARBA00004418"/>
    </source>
</evidence>
<dbReference type="KEGG" id="sof:NCTC11214_02746"/>
<dbReference type="InterPro" id="IPR008962">
    <property type="entry name" value="PapD-like_sf"/>
</dbReference>
<dbReference type="InterPro" id="IPR016148">
    <property type="entry name" value="Pili_assmbl_chaperone_C"/>
</dbReference>
<dbReference type="Gene3D" id="2.60.40.10">
    <property type="entry name" value="Immunoglobulins"/>
    <property type="match status" value="2"/>
</dbReference>
<dbReference type="GO" id="GO:0030288">
    <property type="term" value="C:outer membrane-bounded periplasmic space"/>
    <property type="evidence" value="ECO:0007669"/>
    <property type="project" value="InterPro"/>
</dbReference>
<dbReference type="InterPro" id="IPR050643">
    <property type="entry name" value="Periplasmic_pilus_chap"/>
</dbReference>
<feature type="domain" description="Pili assembly chaperone N-terminal" evidence="7">
    <location>
        <begin position="78"/>
        <end position="197"/>
    </location>
</feature>
<dbReference type="PRINTS" id="PR00969">
    <property type="entry name" value="CHAPERONPILI"/>
</dbReference>
<accession>A0A447KSB3</accession>
<keyword evidence="5" id="KW-0574">Periplasm</keyword>
<dbReference type="InterPro" id="IPR016147">
    <property type="entry name" value="Pili_assmbl_chaperone_N"/>
</dbReference>
<organism evidence="9 10">
    <name type="scientific">Serratia odorifera</name>
    <dbReference type="NCBI Taxonomy" id="618"/>
    <lineage>
        <taxon>Bacteria</taxon>
        <taxon>Pseudomonadati</taxon>
        <taxon>Pseudomonadota</taxon>
        <taxon>Gammaproteobacteria</taxon>
        <taxon>Enterobacterales</taxon>
        <taxon>Yersiniaceae</taxon>
        <taxon>Serratia</taxon>
    </lineage>
</organism>
<dbReference type="Pfam" id="PF00345">
    <property type="entry name" value="PapD_N"/>
    <property type="match status" value="1"/>
</dbReference>
<evidence type="ECO:0000313" key="10">
    <source>
        <dbReference type="Proteomes" id="UP000281391"/>
    </source>
</evidence>
<dbReference type="AlphaFoldDB" id="A0A447KSB3"/>